<dbReference type="InterPro" id="IPR003593">
    <property type="entry name" value="AAA+_ATPase"/>
</dbReference>
<dbReference type="Gene3D" id="3.30.230.10">
    <property type="match status" value="1"/>
</dbReference>
<dbReference type="PANTHER" id="PTHR32039">
    <property type="entry name" value="MAGNESIUM-CHELATASE SUBUNIT CHLI"/>
    <property type="match status" value="1"/>
</dbReference>
<evidence type="ECO:0000256" key="1">
    <source>
        <dbReference type="ARBA" id="ARBA00006354"/>
    </source>
</evidence>
<dbReference type="EMBL" id="QRAN01000017">
    <property type="protein sequence ID" value="RLQ21000.1"/>
    <property type="molecule type" value="Genomic_DNA"/>
</dbReference>
<keyword evidence="2" id="KW-0547">Nucleotide-binding</keyword>
<keyword evidence="5" id="KW-0378">Hydrolase</keyword>
<dbReference type="InterPro" id="IPR004482">
    <property type="entry name" value="Mg_chelat-rel"/>
</dbReference>
<keyword evidence="5" id="KW-0645">Protease</keyword>
<evidence type="ECO:0000313" key="5">
    <source>
        <dbReference type="EMBL" id="RLQ21000.1"/>
    </source>
</evidence>
<dbReference type="Proteomes" id="UP000265509">
    <property type="component" value="Unassembled WGS sequence"/>
</dbReference>
<dbReference type="InterPro" id="IPR001208">
    <property type="entry name" value="MCM_dom"/>
</dbReference>
<evidence type="ECO:0000313" key="6">
    <source>
        <dbReference type="Proteomes" id="UP000265509"/>
    </source>
</evidence>
<gene>
    <name evidence="5" type="ORF">DWB85_14865</name>
</gene>
<evidence type="ECO:0000256" key="3">
    <source>
        <dbReference type="ARBA" id="ARBA00022840"/>
    </source>
</evidence>
<reference evidence="5 6" key="1">
    <citation type="submission" date="2018-07" db="EMBL/GenBank/DDBJ databases">
        <title>Halioglobus sp. genome submission.</title>
        <authorList>
            <person name="Ye M.-Q."/>
            <person name="Du Z.-J."/>
        </authorList>
    </citation>
    <scope>NUCLEOTIDE SEQUENCE [LARGE SCALE GENOMIC DNA]</scope>
    <source>
        <strain evidence="5 6">U0301</strain>
    </source>
</reference>
<dbReference type="Gene3D" id="3.40.50.300">
    <property type="entry name" value="P-loop containing nucleotide triphosphate hydrolases"/>
    <property type="match status" value="1"/>
</dbReference>
<dbReference type="NCBIfam" id="TIGR00368">
    <property type="entry name" value="YifB family Mg chelatase-like AAA ATPase"/>
    <property type="match status" value="1"/>
</dbReference>
<sequence>MELSIVHSRALSGLSAPPVRVETHLSNGLPAFNIVGLPETAVRESRERVRSALLNSHFQFPDRRITINLAPADLPKEGGRFDLPIALGILLASGQLENRLAGSHEFLGELALDGSLQAVPGAVCAALAASACGNTLVVPKPNESNASQVPDARVLAAPDLLTLCAHINGAARLERAAAVAEPGEPRYEDLADVVGQAAARRALEIAASGGHNLLFIGPPGTGKTMLASRLPGILPPPSREESLVALALRDFQGQNAVGEALRRPFRNPHHSASAAALIGGGRNPRPGEASLAHGGVLFLDELPEFNRHCLEVLREPLESGQVTLSRASYKQTYPAAFQLIAAMNPCPCGYLGDPQRHCRCTPEQIQRYRNRVSGPLLDRIDLHIQVPRQAPGLLLEAATGGEASAEVRRRVGHCRQRQLARQHCCNARLATDVLLDICALDRRQRTDLGELAARLQLSGRGLHRTLRVARTIADMEARERISGADIAEALAFREN</sequence>
<dbReference type="GO" id="GO:0006508">
    <property type="term" value="P:proteolysis"/>
    <property type="evidence" value="ECO:0007669"/>
    <property type="project" value="UniProtKB-KW"/>
</dbReference>
<keyword evidence="3" id="KW-0067">ATP-binding</keyword>
<protein>
    <submittedName>
        <fullName evidence="5">ATP-dependent protease</fullName>
    </submittedName>
</protein>
<dbReference type="SUPFAM" id="SSF52540">
    <property type="entry name" value="P-loop containing nucleoside triphosphate hydrolases"/>
    <property type="match status" value="1"/>
</dbReference>
<feature type="domain" description="AAA+ ATPase" evidence="4">
    <location>
        <begin position="209"/>
        <end position="390"/>
    </location>
</feature>
<dbReference type="AlphaFoldDB" id="A0A3L7DWM0"/>
<keyword evidence="6" id="KW-1185">Reference proteome</keyword>
<dbReference type="OrthoDB" id="9813147at2"/>
<dbReference type="SUPFAM" id="SSF54211">
    <property type="entry name" value="Ribosomal protein S5 domain 2-like"/>
    <property type="match status" value="1"/>
</dbReference>
<dbReference type="SMART" id="SM00382">
    <property type="entry name" value="AAA"/>
    <property type="match status" value="1"/>
</dbReference>
<dbReference type="Pfam" id="PF13335">
    <property type="entry name" value="Mg_chelatase_C"/>
    <property type="match status" value="1"/>
</dbReference>
<organism evidence="5 6">
    <name type="scientific">Seongchinamella sediminis</name>
    <dbReference type="NCBI Taxonomy" id="2283635"/>
    <lineage>
        <taxon>Bacteria</taxon>
        <taxon>Pseudomonadati</taxon>
        <taxon>Pseudomonadota</taxon>
        <taxon>Gammaproteobacteria</taxon>
        <taxon>Cellvibrionales</taxon>
        <taxon>Halieaceae</taxon>
        <taxon>Seongchinamella</taxon>
    </lineage>
</organism>
<dbReference type="CDD" id="cd00009">
    <property type="entry name" value="AAA"/>
    <property type="match status" value="1"/>
</dbReference>
<dbReference type="InterPro" id="IPR000523">
    <property type="entry name" value="Mg_chelatse_chII-like_cat_dom"/>
</dbReference>
<proteinExistence type="inferred from homology"/>
<dbReference type="InterPro" id="IPR014721">
    <property type="entry name" value="Ribsml_uS5_D2-typ_fold_subgr"/>
</dbReference>
<dbReference type="PRINTS" id="PR01657">
    <property type="entry name" value="MCMFAMILY"/>
</dbReference>
<dbReference type="InterPro" id="IPR045006">
    <property type="entry name" value="CHLI-like"/>
</dbReference>
<dbReference type="Pfam" id="PF01078">
    <property type="entry name" value="Mg_chelatase"/>
    <property type="match status" value="1"/>
</dbReference>
<comment type="caution">
    <text evidence="5">The sequence shown here is derived from an EMBL/GenBank/DDBJ whole genome shotgun (WGS) entry which is preliminary data.</text>
</comment>
<dbReference type="GO" id="GO:0008233">
    <property type="term" value="F:peptidase activity"/>
    <property type="evidence" value="ECO:0007669"/>
    <property type="project" value="UniProtKB-KW"/>
</dbReference>
<comment type="similarity">
    <text evidence="1">Belongs to the Mg-chelatase subunits D/I family. ComM subfamily.</text>
</comment>
<name>A0A3L7DWM0_9GAMM</name>
<evidence type="ECO:0000259" key="4">
    <source>
        <dbReference type="SMART" id="SM00382"/>
    </source>
</evidence>
<dbReference type="InterPro" id="IPR020568">
    <property type="entry name" value="Ribosomal_Su5_D2-typ_SF"/>
</dbReference>
<dbReference type="InterPro" id="IPR027417">
    <property type="entry name" value="P-loop_NTPase"/>
</dbReference>
<dbReference type="Pfam" id="PF13541">
    <property type="entry name" value="ChlI"/>
    <property type="match status" value="1"/>
</dbReference>
<dbReference type="InterPro" id="IPR025158">
    <property type="entry name" value="Mg_chelat-rel_C"/>
</dbReference>
<accession>A0A3L7DWM0</accession>
<dbReference type="GO" id="GO:0003677">
    <property type="term" value="F:DNA binding"/>
    <property type="evidence" value="ECO:0007669"/>
    <property type="project" value="InterPro"/>
</dbReference>
<dbReference type="PANTHER" id="PTHR32039:SF7">
    <property type="entry name" value="COMPETENCE PROTEIN COMM"/>
    <property type="match status" value="1"/>
</dbReference>
<evidence type="ECO:0000256" key="2">
    <source>
        <dbReference type="ARBA" id="ARBA00022741"/>
    </source>
</evidence>
<dbReference type="RefSeq" id="WP_117956202.1">
    <property type="nucleotide sequence ID" value="NZ_QRAN01000017.1"/>
</dbReference>
<dbReference type="GO" id="GO:0005524">
    <property type="term" value="F:ATP binding"/>
    <property type="evidence" value="ECO:0007669"/>
    <property type="project" value="UniProtKB-KW"/>
</dbReference>
<dbReference type="NCBIfam" id="NF007365">
    <property type="entry name" value="PRK09862.1"/>
    <property type="match status" value="1"/>
</dbReference>